<organism evidence="1 2">
    <name type="scientific">Parabacteroides segnis</name>
    <dbReference type="NCBI Taxonomy" id="2763058"/>
    <lineage>
        <taxon>Bacteria</taxon>
        <taxon>Pseudomonadati</taxon>
        <taxon>Bacteroidota</taxon>
        <taxon>Bacteroidia</taxon>
        <taxon>Bacteroidales</taxon>
        <taxon>Tannerellaceae</taxon>
        <taxon>Parabacteroides</taxon>
    </lineage>
</organism>
<dbReference type="Proteomes" id="UP000644010">
    <property type="component" value="Unassembled WGS sequence"/>
</dbReference>
<comment type="caution">
    <text evidence="1">The sequence shown here is derived from an EMBL/GenBank/DDBJ whole genome shotgun (WGS) entry which is preliminary data.</text>
</comment>
<dbReference type="EMBL" id="JACOOI010000075">
    <property type="protein sequence ID" value="MBC5646659.1"/>
    <property type="molecule type" value="Genomic_DNA"/>
</dbReference>
<name>A0ABR7EC84_9BACT</name>
<sequence>MNSILRTYAYRNVLPNPAAAFYSLRAGSLGRLGIGDIIARIRRSHSCHGGLDPPTHTTHSISV</sequence>
<accession>A0ABR7EC84</accession>
<gene>
    <name evidence="1" type="ORF">H8S77_27800</name>
</gene>
<evidence type="ECO:0000313" key="1">
    <source>
        <dbReference type="EMBL" id="MBC5646659.1"/>
    </source>
</evidence>
<proteinExistence type="predicted"/>
<reference evidence="1 2" key="1">
    <citation type="submission" date="2020-08" db="EMBL/GenBank/DDBJ databases">
        <title>Genome public.</title>
        <authorList>
            <person name="Liu C."/>
            <person name="Sun Q."/>
        </authorList>
    </citation>
    <scope>NUCLEOTIDE SEQUENCE [LARGE SCALE GENOMIC DNA]</scope>
    <source>
        <strain evidence="1 2">BX2</strain>
    </source>
</reference>
<evidence type="ECO:0000313" key="2">
    <source>
        <dbReference type="Proteomes" id="UP000644010"/>
    </source>
</evidence>
<protein>
    <submittedName>
        <fullName evidence="1">Uncharacterized protein</fullName>
    </submittedName>
</protein>
<dbReference type="RefSeq" id="WP_186962074.1">
    <property type="nucleotide sequence ID" value="NZ_JACOOI010000075.1"/>
</dbReference>
<keyword evidence="2" id="KW-1185">Reference proteome</keyword>